<keyword evidence="1" id="KW-1133">Transmembrane helix</keyword>
<evidence type="ECO:0000313" key="2">
    <source>
        <dbReference type="EMBL" id="MFC5972041.1"/>
    </source>
</evidence>
<keyword evidence="3" id="KW-1185">Reference proteome</keyword>
<proteinExistence type="predicted"/>
<dbReference type="AlphaFoldDB" id="A0ABD5RN26"/>
<feature type="transmembrane region" description="Helical" evidence="1">
    <location>
        <begin position="39"/>
        <end position="60"/>
    </location>
</feature>
<dbReference type="RefSeq" id="WP_247415009.1">
    <property type="nucleotide sequence ID" value="NZ_JALLGW010000001.1"/>
</dbReference>
<feature type="transmembrane region" description="Helical" evidence="1">
    <location>
        <begin position="12"/>
        <end position="32"/>
    </location>
</feature>
<dbReference type="Proteomes" id="UP001596099">
    <property type="component" value="Unassembled WGS sequence"/>
</dbReference>
<accession>A0ABD5RN26</accession>
<name>A0ABD5RN26_9EURY</name>
<dbReference type="Pfam" id="PF24365">
    <property type="entry name" value="DUF7521"/>
    <property type="match status" value="1"/>
</dbReference>
<reference evidence="2 3" key="1">
    <citation type="journal article" date="2019" name="Int. J. Syst. Evol. Microbiol.">
        <title>The Global Catalogue of Microorganisms (GCM) 10K type strain sequencing project: providing services to taxonomists for standard genome sequencing and annotation.</title>
        <authorList>
            <consortium name="The Broad Institute Genomics Platform"/>
            <consortium name="The Broad Institute Genome Sequencing Center for Infectious Disease"/>
            <person name="Wu L."/>
            <person name="Ma J."/>
        </authorList>
    </citation>
    <scope>NUCLEOTIDE SEQUENCE [LARGE SCALE GENOMIC DNA]</scope>
    <source>
        <strain evidence="2 3">CGMCC 1.12543</strain>
    </source>
</reference>
<dbReference type="EMBL" id="JBHSQH010000001">
    <property type="protein sequence ID" value="MFC5972041.1"/>
    <property type="molecule type" value="Genomic_DNA"/>
</dbReference>
<dbReference type="InterPro" id="IPR055943">
    <property type="entry name" value="DUF7521"/>
</dbReference>
<protein>
    <submittedName>
        <fullName evidence="2">Uncharacterized protein</fullName>
    </submittedName>
</protein>
<keyword evidence="1" id="KW-0472">Membrane</keyword>
<feature type="transmembrane region" description="Helical" evidence="1">
    <location>
        <begin position="80"/>
        <end position="98"/>
    </location>
</feature>
<sequence>MSQPPELWTTAVSTLLLLVVGGALAAVSYLAYRREERRSLRTATVGFALLTAGSVVIPFYQSVVRRSYVLGGVELLRLQTVQTTMVALGLLALVYSLYQ</sequence>
<organism evidence="2 3">
    <name type="scientific">Halomarina salina</name>
    <dbReference type="NCBI Taxonomy" id="1872699"/>
    <lineage>
        <taxon>Archaea</taxon>
        <taxon>Methanobacteriati</taxon>
        <taxon>Methanobacteriota</taxon>
        <taxon>Stenosarchaea group</taxon>
        <taxon>Halobacteria</taxon>
        <taxon>Halobacteriales</taxon>
        <taxon>Natronomonadaceae</taxon>
        <taxon>Halomarina</taxon>
    </lineage>
</organism>
<keyword evidence="1" id="KW-0812">Transmembrane</keyword>
<evidence type="ECO:0000256" key="1">
    <source>
        <dbReference type="SAM" id="Phobius"/>
    </source>
</evidence>
<comment type="caution">
    <text evidence="2">The sequence shown here is derived from an EMBL/GenBank/DDBJ whole genome shotgun (WGS) entry which is preliminary data.</text>
</comment>
<gene>
    <name evidence="2" type="ORF">ACFPYI_11940</name>
</gene>
<evidence type="ECO:0000313" key="3">
    <source>
        <dbReference type="Proteomes" id="UP001596099"/>
    </source>
</evidence>